<dbReference type="EMBL" id="HBHL01007624">
    <property type="protein sequence ID" value="CAD9716099.1"/>
    <property type="molecule type" value="Transcribed_RNA"/>
</dbReference>
<gene>
    <name evidence="1" type="ORF">CPRI1469_LOCUS4955</name>
</gene>
<accession>A0A7S2T3M4</accession>
<organism evidence="1">
    <name type="scientific">Chloropicon primus</name>
    <dbReference type="NCBI Taxonomy" id="1764295"/>
    <lineage>
        <taxon>Eukaryota</taxon>
        <taxon>Viridiplantae</taxon>
        <taxon>Chlorophyta</taxon>
        <taxon>Chloropicophyceae</taxon>
        <taxon>Chloropicales</taxon>
        <taxon>Chloropicaceae</taxon>
        <taxon>Chloropicon</taxon>
    </lineage>
</organism>
<protein>
    <submittedName>
        <fullName evidence="1">Uncharacterized protein</fullName>
    </submittedName>
</protein>
<reference evidence="1" key="1">
    <citation type="submission" date="2021-01" db="EMBL/GenBank/DDBJ databases">
        <authorList>
            <person name="Corre E."/>
            <person name="Pelletier E."/>
            <person name="Niang G."/>
            <person name="Scheremetjew M."/>
            <person name="Finn R."/>
            <person name="Kale V."/>
            <person name="Holt S."/>
            <person name="Cochrane G."/>
            <person name="Meng A."/>
            <person name="Brown T."/>
            <person name="Cohen L."/>
        </authorList>
    </citation>
    <scope>NUCLEOTIDE SEQUENCE</scope>
    <source>
        <strain evidence="1">CCMP1205</strain>
    </source>
</reference>
<dbReference type="InterPro" id="IPR031432">
    <property type="entry name" value="MGP1"/>
</dbReference>
<sequence length="281" mass="30877">MLSRVLRGVAGVASQAKSGMGGMGVAAAATAVGNAMPAGTSMRHGYSAAAGGDFVLDFLKEDLEAYETYLEECRKVYYPLGESDDKAKVKKFAEELEAAKKKAKVPTTVERQQQLLGFFKWQAGDSVREFYNLATPLMSAENASGAMLALDDVEKEIGKPLLYSDAKSFEKFQKKTAKLVKEYMASVKEKTGVAGEEVLKNLGYYEAVAHLKQVEEDALDAVKRAKEGPRILDLSQLDEFSKEEMDQLKKLGNLKDDDLKDVNLDLRTIAQMLHKARMSEA</sequence>
<name>A0A7S2T3M4_9CHLO</name>
<proteinExistence type="predicted"/>
<evidence type="ECO:0000313" key="1">
    <source>
        <dbReference type="EMBL" id="CAD9716099.1"/>
    </source>
</evidence>
<dbReference type="Pfam" id="PF15704">
    <property type="entry name" value="Mt_ATP_synt"/>
    <property type="match status" value="1"/>
</dbReference>
<dbReference type="AlphaFoldDB" id="A0A7S2T3M4"/>
<dbReference type="PANTHER" id="PTHR36013:SF2">
    <property type="entry name" value="ATP SYNTHASE 24 KDA SUBUNIT, MITOCHONDRIAL-RELATED"/>
    <property type="match status" value="1"/>
</dbReference>
<dbReference type="PANTHER" id="PTHR36013">
    <property type="entry name" value="ATP SYNTHASE 24 KDA SUBUNIT, MITOCHONDRIAL-RELATED"/>
    <property type="match status" value="1"/>
</dbReference>